<evidence type="ECO:0000256" key="5">
    <source>
        <dbReference type="ARBA" id="ARBA00022824"/>
    </source>
</evidence>
<comment type="subcellular location">
    <subcellularLocation>
        <location evidence="2">Endoplasmic reticulum</location>
    </subcellularLocation>
    <subcellularLocation>
        <location evidence="3">Membrane</location>
    </subcellularLocation>
    <subcellularLocation>
        <location evidence="1">Mitochondrion</location>
    </subcellularLocation>
</comment>
<evidence type="ECO:0000313" key="11">
    <source>
        <dbReference type="Proteomes" id="UP001590950"/>
    </source>
</evidence>
<comment type="similarity">
    <text evidence="4">Belongs to the putative lipase ROG1 family.</text>
</comment>
<evidence type="ECO:0000256" key="6">
    <source>
        <dbReference type="ARBA" id="ARBA00023128"/>
    </source>
</evidence>
<keyword evidence="7" id="KW-0472">Membrane</keyword>
<evidence type="ECO:0000256" key="1">
    <source>
        <dbReference type="ARBA" id="ARBA00004173"/>
    </source>
</evidence>
<organism evidence="10 11">
    <name type="scientific">Stereocaulon virgatum</name>
    <dbReference type="NCBI Taxonomy" id="373712"/>
    <lineage>
        <taxon>Eukaryota</taxon>
        <taxon>Fungi</taxon>
        <taxon>Dikarya</taxon>
        <taxon>Ascomycota</taxon>
        <taxon>Pezizomycotina</taxon>
        <taxon>Lecanoromycetes</taxon>
        <taxon>OSLEUM clade</taxon>
        <taxon>Lecanoromycetidae</taxon>
        <taxon>Lecanorales</taxon>
        <taxon>Lecanorineae</taxon>
        <taxon>Stereocaulaceae</taxon>
        <taxon>Stereocaulon</taxon>
    </lineage>
</organism>
<dbReference type="SUPFAM" id="SSF53474">
    <property type="entry name" value="alpha/beta-Hydrolases"/>
    <property type="match status" value="1"/>
</dbReference>
<sequence length="371" mass="40945">MLRKLGRAISSQSSGSANQDEAIESYPEAESSSNRYDHRSASEPSQTLQASIPYHLVGTAPKRNYSIADSDFSGLNTSLGSSSGTTGSLSADELGLSLLYSTEESDVDLIFVHGLGGSSRRTWSWNRDTDYFWPTWLPHDPELSNSRIFTFGYSANLRGPSSSLNIIDFAKDLLLRMLTFSGGHEPWPAIGSHPIIFVAHSMGGLVIKKAYILGKSDEKYAKLMSQILGMVFLSTPHKGSNYARTLNNILSAAPTGSPKLFITDLELNSTSLQEINELFRTLCGDLALVSFYESLKTAIGKLKLTVVEKDSGVLGYPEETSSSLNADHHSICKYKTPEDPNYVDVRNMLKWMMRKLHVRGKVPLDKCCRRD</sequence>
<feature type="domain" description="DUF676" evidence="9">
    <location>
        <begin position="192"/>
        <end position="246"/>
    </location>
</feature>
<dbReference type="InterPro" id="IPR052374">
    <property type="entry name" value="SERAC1"/>
</dbReference>
<dbReference type="PANTHER" id="PTHR48182:SF2">
    <property type="entry name" value="PROTEIN SERAC1"/>
    <property type="match status" value="1"/>
</dbReference>
<dbReference type="Gene3D" id="3.40.50.1820">
    <property type="entry name" value="alpha/beta hydrolase"/>
    <property type="match status" value="1"/>
</dbReference>
<comment type="caution">
    <text evidence="10">The sequence shown here is derived from an EMBL/GenBank/DDBJ whole genome shotgun (WGS) entry which is preliminary data.</text>
</comment>
<reference evidence="10 11" key="1">
    <citation type="submission" date="2024-09" db="EMBL/GenBank/DDBJ databases">
        <title>Rethinking Asexuality: The Enigmatic Case of Functional Sexual Genes in Lepraria (Stereocaulaceae).</title>
        <authorList>
            <person name="Doellman M."/>
            <person name="Sun Y."/>
            <person name="Barcenas-Pena A."/>
            <person name="Lumbsch H.T."/>
            <person name="Grewe F."/>
        </authorList>
    </citation>
    <scope>NUCLEOTIDE SEQUENCE [LARGE SCALE GENOMIC DNA]</scope>
    <source>
        <strain evidence="10 11">Mercado 3170</strain>
    </source>
</reference>
<evidence type="ECO:0000256" key="7">
    <source>
        <dbReference type="ARBA" id="ARBA00023136"/>
    </source>
</evidence>
<proteinExistence type="inferred from homology"/>
<feature type="compositionally biased region" description="Polar residues" evidence="8">
    <location>
        <begin position="9"/>
        <end position="19"/>
    </location>
</feature>
<dbReference type="InterPro" id="IPR007751">
    <property type="entry name" value="DUF676_lipase-like"/>
</dbReference>
<evidence type="ECO:0000259" key="9">
    <source>
        <dbReference type="Pfam" id="PF05057"/>
    </source>
</evidence>
<evidence type="ECO:0000256" key="2">
    <source>
        <dbReference type="ARBA" id="ARBA00004240"/>
    </source>
</evidence>
<evidence type="ECO:0000256" key="4">
    <source>
        <dbReference type="ARBA" id="ARBA00007920"/>
    </source>
</evidence>
<name>A0ABR4AEH0_9LECA</name>
<dbReference type="Proteomes" id="UP001590950">
    <property type="component" value="Unassembled WGS sequence"/>
</dbReference>
<dbReference type="PANTHER" id="PTHR48182">
    <property type="entry name" value="PROTEIN SERAC1"/>
    <property type="match status" value="1"/>
</dbReference>
<evidence type="ECO:0000256" key="8">
    <source>
        <dbReference type="SAM" id="MobiDB-lite"/>
    </source>
</evidence>
<feature type="region of interest" description="Disordered" evidence="8">
    <location>
        <begin position="1"/>
        <end position="50"/>
    </location>
</feature>
<gene>
    <name evidence="10" type="ORF">N7G274_002932</name>
</gene>
<dbReference type="Pfam" id="PF05057">
    <property type="entry name" value="DUF676"/>
    <property type="match status" value="1"/>
</dbReference>
<protein>
    <recommendedName>
        <fullName evidence="9">DUF676 domain-containing protein</fullName>
    </recommendedName>
</protein>
<evidence type="ECO:0000256" key="3">
    <source>
        <dbReference type="ARBA" id="ARBA00004370"/>
    </source>
</evidence>
<keyword evidence="11" id="KW-1185">Reference proteome</keyword>
<dbReference type="InterPro" id="IPR029058">
    <property type="entry name" value="AB_hydrolase_fold"/>
</dbReference>
<accession>A0ABR4AEH0</accession>
<keyword evidence="5" id="KW-0256">Endoplasmic reticulum</keyword>
<dbReference type="EMBL" id="JBEFKJ010000009">
    <property type="protein sequence ID" value="KAL2044227.1"/>
    <property type="molecule type" value="Genomic_DNA"/>
</dbReference>
<evidence type="ECO:0000313" key="10">
    <source>
        <dbReference type="EMBL" id="KAL2044227.1"/>
    </source>
</evidence>
<keyword evidence="6" id="KW-0496">Mitochondrion</keyword>